<dbReference type="Proteomes" id="UP001195769">
    <property type="component" value="Unassembled WGS sequence"/>
</dbReference>
<feature type="region of interest" description="Disordered" evidence="1">
    <location>
        <begin position="1"/>
        <end position="35"/>
    </location>
</feature>
<sequence>MFEDDLDIDQEFETSQPAAKYDCPPSQASPTLGDNEYFDREADADIIMGMDEDPVDRDSLWDDSPTVRRDLFVSVSILNTHADQVVAHSSQRRVSVSVLQARTMLSQVIAHRSQEVSVSTLIRATAMLTLQVVALCSQDDEVSVSTLIRATAMLTLQVVAHHSQEAHMGVGKGAGASEVSDTLGFTCIDP</sequence>
<feature type="compositionally biased region" description="Acidic residues" evidence="1">
    <location>
        <begin position="1"/>
        <end position="12"/>
    </location>
</feature>
<keyword evidence="3" id="KW-1185">Reference proteome</keyword>
<evidence type="ECO:0000313" key="2">
    <source>
        <dbReference type="EMBL" id="KAG1904226.1"/>
    </source>
</evidence>
<evidence type="ECO:0000313" key="3">
    <source>
        <dbReference type="Proteomes" id="UP001195769"/>
    </source>
</evidence>
<dbReference type="GeneID" id="64660739"/>
<dbReference type="RefSeq" id="XP_041229801.1">
    <property type="nucleotide sequence ID" value="XM_041366441.1"/>
</dbReference>
<accession>A0AAD4HPW8</accession>
<evidence type="ECO:0000256" key="1">
    <source>
        <dbReference type="SAM" id="MobiDB-lite"/>
    </source>
</evidence>
<gene>
    <name evidence="2" type="ORF">F5891DRAFT_1184420</name>
</gene>
<dbReference type="AlphaFoldDB" id="A0AAD4HPW8"/>
<dbReference type="EMBL" id="JABBWK010000010">
    <property type="protein sequence ID" value="KAG1904226.1"/>
    <property type="molecule type" value="Genomic_DNA"/>
</dbReference>
<proteinExistence type="predicted"/>
<name>A0AAD4HPW8_9AGAM</name>
<reference evidence="2" key="1">
    <citation type="journal article" date="2020" name="New Phytol.">
        <title>Comparative genomics reveals dynamic genome evolution in host specialist ectomycorrhizal fungi.</title>
        <authorList>
            <person name="Lofgren L.A."/>
            <person name="Nguyen N.H."/>
            <person name="Vilgalys R."/>
            <person name="Ruytinx J."/>
            <person name="Liao H.L."/>
            <person name="Branco S."/>
            <person name="Kuo A."/>
            <person name="LaButti K."/>
            <person name="Lipzen A."/>
            <person name="Andreopoulos W."/>
            <person name="Pangilinan J."/>
            <person name="Riley R."/>
            <person name="Hundley H."/>
            <person name="Na H."/>
            <person name="Barry K."/>
            <person name="Grigoriev I.V."/>
            <person name="Stajich J.E."/>
            <person name="Kennedy P.G."/>
        </authorList>
    </citation>
    <scope>NUCLEOTIDE SEQUENCE</scope>
    <source>
        <strain evidence="2">FC203</strain>
    </source>
</reference>
<organism evidence="2 3">
    <name type="scientific">Suillus fuscotomentosus</name>
    <dbReference type="NCBI Taxonomy" id="1912939"/>
    <lineage>
        <taxon>Eukaryota</taxon>
        <taxon>Fungi</taxon>
        <taxon>Dikarya</taxon>
        <taxon>Basidiomycota</taxon>
        <taxon>Agaricomycotina</taxon>
        <taxon>Agaricomycetes</taxon>
        <taxon>Agaricomycetidae</taxon>
        <taxon>Boletales</taxon>
        <taxon>Suillineae</taxon>
        <taxon>Suillaceae</taxon>
        <taxon>Suillus</taxon>
    </lineage>
</organism>
<comment type="caution">
    <text evidence="2">The sequence shown here is derived from an EMBL/GenBank/DDBJ whole genome shotgun (WGS) entry which is preliminary data.</text>
</comment>
<protein>
    <submittedName>
        <fullName evidence="2">Uncharacterized protein</fullName>
    </submittedName>
</protein>